<evidence type="ECO:0000256" key="1">
    <source>
        <dbReference type="SAM" id="MobiDB-lite"/>
    </source>
</evidence>
<evidence type="ECO:0000313" key="5">
    <source>
        <dbReference type="Proteomes" id="UP001163046"/>
    </source>
</evidence>
<keyword evidence="3" id="KW-0732">Signal</keyword>
<dbReference type="EMBL" id="MU827358">
    <property type="protein sequence ID" value="KAJ7351703.1"/>
    <property type="molecule type" value="Genomic_DNA"/>
</dbReference>
<feature type="signal peptide" evidence="3">
    <location>
        <begin position="1"/>
        <end position="23"/>
    </location>
</feature>
<evidence type="ECO:0000256" key="3">
    <source>
        <dbReference type="SAM" id="SignalP"/>
    </source>
</evidence>
<reference evidence="4" key="1">
    <citation type="submission" date="2023-01" db="EMBL/GenBank/DDBJ databases">
        <title>Genome assembly of the deep-sea coral Lophelia pertusa.</title>
        <authorList>
            <person name="Herrera S."/>
            <person name="Cordes E."/>
        </authorList>
    </citation>
    <scope>NUCLEOTIDE SEQUENCE</scope>
    <source>
        <strain evidence="4">USNM1676648</strain>
        <tissue evidence="4">Polyp</tissue>
    </source>
</reference>
<feature type="region of interest" description="Disordered" evidence="1">
    <location>
        <begin position="299"/>
        <end position="320"/>
    </location>
</feature>
<feature type="transmembrane region" description="Helical" evidence="2">
    <location>
        <begin position="265"/>
        <end position="289"/>
    </location>
</feature>
<evidence type="ECO:0000313" key="4">
    <source>
        <dbReference type="EMBL" id="KAJ7351703.1"/>
    </source>
</evidence>
<feature type="compositionally biased region" description="Low complexity" evidence="1">
    <location>
        <begin position="300"/>
        <end position="316"/>
    </location>
</feature>
<gene>
    <name evidence="4" type="ORF">OS493_035963</name>
</gene>
<dbReference type="Proteomes" id="UP001163046">
    <property type="component" value="Unassembled WGS sequence"/>
</dbReference>
<keyword evidence="2" id="KW-0812">Transmembrane</keyword>
<feature type="chain" id="PRO_5040817915" evidence="3">
    <location>
        <begin position="24"/>
        <end position="516"/>
    </location>
</feature>
<sequence length="516" mass="56271">MNILLVEKFIVLVCFLLIGFCSSEEFKIVRDTKDSFTIPPSKCDKNHDYCGGYNAVKVVRGRGCHCVCDDKRATFSFHQRSCLTNEDARKLFGCRKRTLFENEKTTDKLNVLGKDSDKEISLNRTGNCVKDMGTSWYIGCRGEKVLLVGSTSESDGESGDSEFNLKVKDLLKDNPLILGRVVNLGISCSQSQGRSTNQNSCLLFKLRGRTSCPVTATLATTATAVNDTVIKTAPTIAGLSSNPSQVLSPPTSAADQNSDDVSTSFSLGLILGVTLSIVLIILIFAVFIYRQHSARNQTRTCTSTGSSQSDSGSPSGVQNAGYATLSPSRSIIYTSNYDVPNGEDVNVHLSPSYAAEGPSSEEPFYQTVDELYSNSDCGPLSVEQRLYNIIEVLDTDTSDVPYGSKEGFQDHAPLSVEQRVYNMIEVLDTETDKEPNNSDPKHTEHPVYNVLEEGPLPNGAGEVERKEPSSAQGPVYHVLEGPDPGQTSRPNNDPLATMEGQEQDNNSSKYHLYAEV</sequence>
<comment type="caution">
    <text evidence="4">The sequence shown here is derived from an EMBL/GenBank/DDBJ whole genome shotgun (WGS) entry which is preliminary data.</text>
</comment>
<feature type="region of interest" description="Disordered" evidence="1">
    <location>
        <begin position="430"/>
        <end position="516"/>
    </location>
</feature>
<feature type="compositionally biased region" description="Basic and acidic residues" evidence="1">
    <location>
        <begin position="430"/>
        <end position="445"/>
    </location>
</feature>
<keyword evidence="2" id="KW-0472">Membrane</keyword>
<accession>A0A9W9YIC9</accession>
<keyword evidence="2" id="KW-1133">Transmembrane helix</keyword>
<name>A0A9W9YIC9_9CNID</name>
<dbReference type="AlphaFoldDB" id="A0A9W9YIC9"/>
<dbReference type="OrthoDB" id="5955824at2759"/>
<evidence type="ECO:0000256" key="2">
    <source>
        <dbReference type="SAM" id="Phobius"/>
    </source>
</evidence>
<proteinExistence type="predicted"/>
<protein>
    <submittedName>
        <fullName evidence="4">Uncharacterized protein</fullName>
    </submittedName>
</protein>
<organism evidence="4 5">
    <name type="scientific">Desmophyllum pertusum</name>
    <dbReference type="NCBI Taxonomy" id="174260"/>
    <lineage>
        <taxon>Eukaryota</taxon>
        <taxon>Metazoa</taxon>
        <taxon>Cnidaria</taxon>
        <taxon>Anthozoa</taxon>
        <taxon>Hexacorallia</taxon>
        <taxon>Scleractinia</taxon>
        <taxon>Caryophylliina</taxon>
        <taxon>Caryophylliidae</taxon>
        <taxon>Desmophyllum</taxon>
    </lineage>
</organism>
<keyword evidence="5" id="KW-1185">Reference proteome</keyword>